<dbReference type="InterPro" id="IPR001638">
    <property type="entry name" value="Solute-binding_3/MltF_N"/>
</dbReference>
<comment type="function">
    <text evidence="5">Part of a binding-protein-dependent transport system for aliphatic sulfonates. Putative binding protein.</text>
</comment>
<comment type="similarity">
    <text evidence="2">Belongs to the bacterial solute-binding protein SsuA/TauA family.</text>
</comment>
<evidence type="ECO:0000259" key="7">
    <source>
        <dbReference type="SMART" id="SM00062"/>
    </source>
</evidence>
<gene>
    <name evidence="8" type="primary">ssuA_6</name>
    <name evidence="8" type="ORF">LMG29542_05853</name>
</gene>
<dbReference type="GO" id="GO:0042597">
    <property type="term" value="C:periplasmic space"/>
    <property type="evidence" value="ECO:0007669"/>
    <property type="project" value="UniProtKB-SubCell"/>
</dbReference>
<accession>A0A6J5EPK3</accession>
<evidence type="ECO:0000256" key="6">
    <source>
        <dbReference type="ARBA" id="ARBA00070228"/>
    </source>
</evidence>
<reference evidence="8 9" key="1">
    <citation type="submission" date="2020-04" db="EMBL/GenBank/DDBJ databases">
        <authorList>
            <person name="De Canck E."/>
        </authorList>
    </citation>
    <scope>NUCLEOTIDE SEQUENCE [LARGE SCALE GENOMIC DNA]</scope>
    <source>
        <strain evidence="8 9">LMG 29542</strain>
    </source>
</reference>
<evidence type="ECO:0000256" key="2">
    <source>
        <dbReference type="ARBA" id="ARBA00010742"/>
    </source>
</evidence>
<dbReference type="InterPro" id="IPR015168">
    <property type="entry name" value="SsuA/THI5"/>
</dbReference>
<dbReference type="SUPFAM" id="SSF53850">
    <property type="entry name" value="Periplasmic binding protein-like II"/>
    <property type="match status" value="1"/>
</dbReference>
<dbReference type="AlphaFoldDB" id="A0A6J5EPK3"/>
<proteinExistence type="inferred from homology"/>
<dbReference type="FunFam" id="3.40.190.10:FF:000050">
    <property type="entry name" value="Sulfonate ABC transporter substrate-binding protein"/>
    <property type="match status" value="1"/>
</dbReference>
<evidence type="ECO:0000256" key="4">
    <source>
        <dbReference type="ARBA" id="ARBA00022729"/>
    </source>
</evidence>
<evidence type="ECO:0000313" key="9">
    <source>
        <dbReference type="Proteomes" id="UP000494363"/>
    </source>
</evidence>
<dbReference type="RefSeq" id="WP_175230227.1">
    <property type="nucleotide sequence ID" value="NZ_CADIKH010000036.1"/>
</dbReference>
<keyword evidence="9" id="KW-1185">Reference proteome</keyword>
<dbReference type="InterPro" id="IPR010067">
    <property type="entry name" value="ABC_SsuA_sub-bd"/>
</dbReference>
<comment type="subcellular location">
    <subcellularLocation>
        <location evidence="1">Periplasm</location>
    </subcellularLocation>
</comment>
<protein>
    <recommendedName>
        <fullName evidence="6">Putative aliphatic sulfonates-binding protein</fullName>
    </recommendedName>
</protein>
<evidence type="ECO:0000256" key="1">
    <source>
        <dbReference type="ARBA" id="ARBA00004418"/>
    </source>
</evidence>
<dbReference type="Proteomes" id="UP000494363">
    <property type="component" value="Unassembled WGS sequence"/>
</dbReference>
<dbReference type="NCBIfam" id="TIGR01728">
    <property type="entry name" value="SsuA_fam"/>
    <property type="match status" value="1"/>
</dbReference>
<dbReference type="GO" id="GO:0016020">
    <property type="term" value="C:membrane"/>
    <property type="evidence" value="ECO:0007669"/>
    <property type="project" value="InterPro"/>
</dbReference>
<dbReference type="SMART" id="SM00062">
    <property type="entry name" value="PBPb"/>
    <property type="match status" value="1"/>
</dbReference>
<feature type="domain" description="Solute-binding protein family 3/N-terminal" evidence="7">
    <location>
        <begin position="45"/>
        <end position="262"/>
    </location>
</feature>
<dbReference type="EMBL" id="CADIKH010000036">
    <property type="protein sequence ID" value="CAB3768379.1"/>
    <property type="molecule type" value="Genomic_DNA"/>
</dbReference>
<sequence length="337" mass="37006">MNAASLLLQRLRGHLLRRYRAQAVLVAVLLTANTLYVDTATARETVSISYQRSSTLFILLKRTGELEKRLDALGYDVSWHEFSNGLLQSLNAGSVDLHADVADAFALFTLAANAPLTYYAEETSAPSAQAIIVPPNSPIRSVSDLKGKRVAVSKGSGCNFLLLAALKQSGMTIDDIQVRYLEPPDALAAFRGGNIDAWVIWDPFLAAEQRDAQVRVIADGSGGLAQYNRFYTATTAFASRHPDVLRVVFDELNRTGKWVKSHPQEAAQILSPLWGNIPAQTVELANTRRSYDIVPVRGDRLGDLQRIADTYYAARMIPKPLNASDIRIWASPTLAQP</sequence>
<dbReference type="PANTHER" id="PTHR30024">
    <property type="entry name" value="ALIPHATIC SULFONATES-BINDING PROTEIN-RELATED"/>
    <property type="match status" value="1"/>
</dbReference>
<dbReference type="Gene3D" id="3.40.190.10">
    <property type="entry name" value="Periplasmic binding protein-like II"/>
    <property type="match status" value="2"/>
</dbReference>
<organism evidence="8 9">
    <name type="scientific">Paraburkholderia humisilvae</name>
    <dbReference type="NCBI Taxonomy" id="627669"/>
    <lineage>
        <taxon>Bacteria</taxon>
        <taxon>Pseudomonadati</taxon>
        <taxon>Pseudomonadota</taxon>
        <taxon>Betaproteobacteria</taxon>
        <taxon>Burkholderiales</taxon>
        <taxon>Burkholderiaceae</taxon>
        <taxon>Paraburkholderia</taxon>
    </lineage>
</organism>
<dbReference type="GO" id="GO:0042626">
    <property type="term" value="F:ATPase-coupled transmembrane transporter activity"/>
    <property type="evidence" value="ECO:0007669"/>
    <property type="project" value="InterPro"/>
</dbReference>
<dbReference type="PANTHER" id="PTHR30024:SF42">
    <property type="entry name" value="ALIPHATIC SULFONATES-BINDING PROTEIN-RELATED"/>
    <property type="match status" value="1"/>
</dbReference>
<keyword evidence="4" id="KW-0732">Signal</keyword>
<name>A0A6J5EPK3_9BURK</name>
<evidence type="ECO:0000313" key="8">
    <source>
        <dbReference type="EMBL" id="CAB3768379.1"/>
    </source>
</evidence>
<evidence type="ECO:0000256" key="5">
    <source>
        <dbReference type="ARBA" id="ARBA00055538"/>
    </source>
</evidence>
<evidence type="ECO:0000256" key="3">
    <source>
        <dbReference type="ARBA" id="ARBA00022448"/>
    </source>
</evidence>
<keyword evidence="3" id="KW-0813">Transport</keyword>
<dbReference type="Pfam" id="PF09084">
    <property type="entry name" value="NMT1"/>
    <property type="match status" value="1"/>
</dbReference>